<organism evidence="2 3">
    <name type="scientific">Arthrobacter gandavensis</name>
    <dbReference type="NCBI Taxonomy" id="169960"/>
    <lineage>
        <taxon>Bacteria</taxon>
        <taxon>Bacillati</taxon>
        <taxon>Actinomycetota</taxon>
        <taxon>Actinomycetes</taxon>
        <taxon>Micrococcales</taxon>
        <taxon>Micrococcaceae</taxon>
        <taxon>Arthrobacter</taxon>
    </lineage>
</organism>
<keyword evidence="1" id="KW-0472">Membrane</keyword>
<evidence type="ECO:0000313" key="2">
    <source>
        <dbReference type="EMBL" id="GAA1918949.1"/>
    </source>
</evidence>
<keyword evidence="1" id="KW-0812">Transmembrane</keyword>
<protein>
    <submittedName>
        <fullName evidence="2">Uncharacterized protein</fullName>
    </submittedName>
</protein>
<proteinExistence type="predicted"/>
<keyword evidence="1" id="KW-1133">Transmembrane helix</keyword>
<dbReference type="EMBL" id="BAAALV010000005">
    <property type="protein sequence ID" value="GAA1918949.1"/>
    <property type="molecule type" value="Genomic_DNA"/>
</dbReference>
<feature type="transmembrane region" description="Helical" evidence="1">
    <location>
        <begin position="63"/>
        <end position="80"/>
    </location>
</feature>
<dbReference type="RefSeq" id="WP_152228993.1">
    <property type="nucleotide sequence ID" value="NZ_BAAALV010000005.1"/>
</dbReference>
<accession>A0ABP5AQ70</accession>
<reference evidence="3" key="1">
    <citation type="journal article" date="2019" name="Int. J. Syst. Evol. Microbiol.">
        <title>The Global Catalogue of Microorganisms (GCM) 10K type strain sequencing project: providing services to taxonomists for standard genome sequencing and annotation.</title>
        <authorList>
            <consortium name="The Broad Institute Genomics Platform"/>
            <consortium name="The Broad Institute Genome Sequencing Center for Infectious Disease"/>
            <person name="Wu L."/>
            <person name="Ma J."/>
        </authorList>
    </citation>
    <scope>NUCLEOTIDE SEQUENCE [LARGE SCALE GENOMIC DNA]</scope>
    <source>
        <strain evidence="3">JCM 13316</strain>
    </source>
</reference>
<feature type="transmembrane region" description="Helical" evidence="1">
    <location>
        <begin position="113"/>
        <end position="136"/>
    </location>
</feature>
<evidence type="ECO:0000256" key="1">
    <source>
        <dbReference type="SAM" id="Phobius"/>
    </source>
</evidence>
<evidence type="ECO:0000313" key="3">
    <source>
        <dbReference type="Proteomes" id="UP001500784"/>
    </source>
</evidence>
<dbReference type="Proteomes" id="UP001500784">
    <property type="component" value="Unassembled WGS sequence"/>
</dbReference>
<feature type="transmembrane region" description="Helical" evidence="1">
    <location>
        <begin position="87"/>
        <end position="107"/>
    </location>
</feature>
<keyword evidence="3" id="KW-1185">Reference proteome</keyword>
<name>A0ABP5AQ70_9MICC</name>
<gene>
    <name evidence="2" type="ORF">GCM10009688_25000</name>
</gene>
<sequence>MNSTAPGSADARPALSPGMARTLQPSAAVAFTVLGAGLWWGWFAWDTVGISSGTEPQSGPYEAWQVVGCVVAWIVLTWLGKKVLRPLLLIPALPVGFTAAWILTAALSDDSGLWAVGAILVAAGTLAGNALLVWVMRAIDRRRGQRTRSAAL</sequence>
<comment type="caution">
    <text evidence="2">The sequence shown here is derived from an EMBL/GenBank/DDBJ whole genome shotgun (WGS) entry which is preliminary data.</text>
</comment>
<feature type="transmembrane region" description="Helical" evidence="1">
    <location>
        <begin position="22"/>
        <end position="43"/>
    </location>
</feature>